<protein>
    <recommendedName>
        <fullName evidence="3">Portal protein</fullName>
    </recommendedName>
</protein>
<accession>A0ABQ1VBU9</accession>
<keyword evidence="2" id="KW-1185">Reference proteome</keyword>
<gene>
    <name evidence="1" type="ORF">GCM10011339_44320</name>
</gene>
<organism evidence="1 2">
    <name type="scientific">Echinicola rosea</name>
    <dbReference type="NCBI Taxonomy" id="1807691"/>
    <lineage>
        <taxon>Bacteria</taxon>
        <taxon>Pseudomonadati</taxon>
        <taxon>Bacteroidota</taxon>
        <taxon>Cytophagia</taxon>
        <taxon>Cytophagales</taxon>
        <taxon>Cyclobacteriaceae</taxon>
        <taxon>Echinicola</taxon>
    </lineage>
</organism>
<name>A0ABQ1VBU9_9BACT</name>
<proteinExistence type="predicted"/>
<sequence>MAATKDDDNFTPVAELFRIMSNKEYNKLLDRKNNEIYGDASTFPIGRFILHNPDQNKSKDVIPMPFTAAPFVQNSRAIYDHYILRKQLGVDFNAGYQKLNVATQNDKQQFIEYSVKIDTMRVLNWVSPEGEMKFLYDQVNKGNLDWLHSDLSSNQNWKLYFVSSCIEIKNFMISSQVFDSLASATNLNVNIPANASDLTIKAGVVYGKYEGSQNTDHTFHYYTGFNVRDYTKNIKDFLAHKSLQDRVNDAQVDLENMEKQTLQLYADLRKLDSSIIEFGSTDLIVRFFEKVEPKTYMELPDSADLNQTQQIELVNGKIRNYNIALEIFKEKIVEYKNSKNYFDDLSSELVKGRSDATNEIQPKEIQVDDAVVENAIVKKE</sequence>
<evidence type="ECO:0000313" key="2">
    <source>
        <dbReference type="Proteomes" id="UP000647339"/>
    </source>
</evidence>
<evidence type="ECO:0000313" key="1">
    <source>
        <dbReference type="EMBL" id="GGF50915.1"/>
    </source>
</evidence>
<dbReference type="EMBL" id="BMIU01000036">
    <property type="protein sequence ID" value="GGF50915.1"/>
    <property type="molecule type" value="Genomic_DNA"/>
</dbReference>
<dbReference type="Proteomes" id="UP000647339">
    <property type="component" value="Unassembled WGS sequence"/>
</dbReference>
<evidence type="ECO:0008006" key="3">
    <source>
        <dbReference type="Google" id="ProtNLM"/>
    </source>
</evidence>
<comment type="caution">
    <text evidence="1">The sequence shown here is derived from an EMBL/GenBank/DDBJ whole genome shotgun (WGS) entry which is preliminary data.</text>
</comment>
<reference evidence="2" key="1">
    <citation type="journal article" date="2019" name="Int. J. Syst. Evol. Microbiol.">
        <title>The Global Catalogue of Microorganisms (GCM) 10K type strain sequencing project: providing services to taxonomists for standard genome sequencing and annotation.</title>
        <authorList>
            <consortium name="The Broad Institute Genomics Platform"/>
            <consortium name="The Broad Institute Genome Sequencing Center for Infectious Disease"/>
            <person name="Wu L."/>
            <person name="Ma J."/>
        </authorList>
    </citation>
    <scope>NUCLEOTIDE SEQUENCE [LARGE SCALE GENOMIC DNA]</scope>
    <source>
        <strain evidence="2">CGMCC 1.15407</strain>
    </source>
</reference>